<evidence type="ECO:0000256" key="1">
    <source>
        <dbReference type="ARBA" id="ARBA00004141"/>
    </source>
</evidence>
<organism evidence="6 7">
    <name type="scientific">Caenorhabditis angaria</name>
    <dbReference type="NCBI Taxonomy" id="860376"/>
    <lineage>
        <taxon>Eukaryota</taxon>
        <taxon>Metazoa</taxon>
        <taxon>Ecdysozoa</taxon>
        <taxon>Nematoda</taxon>
        <taxon>Chromadorea</taxon>
        <taxon>Rhabditida</taxon>
        <taxon>Rhabditina</taxon>
        <taxon>Rhabditomorpha</taxon>
        <taxon>Rhabditoidea</taxon>
        <taxon>Rhabditidae</taxon>
        <taxon>Peloderinae</taxon>
        <taxon>Caenorhabditis</taxon>
    </lineage>
</organism>
<evidence type="ECO:0008006" key="8">
    <source>
        <dbReference type="Google" id="ProtNLM"/>
    </source>
</evidence>
<comment type="caution">
    <text evidence="6">The sequence shown here is derived from an EMBL/GenBank/DDBJ whole genome shotgun (WGS) entry which is preliminary data.</text>
</comment>
<evidence type="ECO:0000313" key="7">
    <source>
        <dbReference type="Proteomes" id="UP001152747"/>
    </source>
</evidence>
<protein>
    <recommendedName>
        <fullName evidence="8">Transmembrane protein 65</fullName>
    </recommendedName>
</protein>
<feature type="transmembrane region" description="Helical" evidence="5">
    <location>
        <begin position="105"/>
        <end position="127"/>
    </location>
</feature>
<proteinExistence type="predicted"/>
<reference evidence="6" key="1">
    <citation type="submission" date="2022-11" db="EMBL/GenBank/DDBJ databases">
        <authorList>
            <person name="Kikuchi T."/>
        </authorList>
    </citation>
    <scope>NUCLEOTIDE SEQUENCE</scope>
    <source>
        <strain evidence="6">PS1010</strain>
    </source>
</reference>
<evidence type="ECO:0000256" key="2">
    <source>
        <dbReference type="ARBA" id="ARBA00022692"/>
    </source>
</evidence>
<comment type="subcellular location">
    <subcellularLocation>
        <location evidence="1">Membrane</location>
        <topology evidence="1">Multi-pass membrane protein</topology>
    </subcellularLocation>
</comment>
<dbReference type="AlphaFoldDB" id="A0A9P1IHS0"/>
<gene>
    <name evidence="6" type="ORF">CAMP_LOCUS7477</name>
</gene>
<keyword evidence="3 5" id="KW-1133">Transmembrane helix</keyword>
<accession>A0A9P1IHS0</accession>
<dbReference type="OrthoDB" id="430821at2759"/>
<evidence type="ECO:0000313" key="6">
    <source>
        <dbReference type="EMBL" id="CAI5444840.1"/>
    </source>
</evidence>
<keyword evidence="7" id="KW-1185">Reference proteome</keyword>
<evidence type="ECO:0000256" key="5">
    <source>
        <dbReference type="SAM" id="Phobius"/>
    </source>
</evidence>
<keyword evidence="2 5" id="KW-0812">Transmembrane</keyword>
<name>A0A9P1IHS0_9PELO</name>
<dbReference type="EMBL" id="CANHGI010000003">
    <property type="protein sequence ID" value="CAI5444840.1"/>
    <property type="molecule type" value="Genomic_DNA"/>
</dbReference>
<dbReference type="PANTHER" id="PTHR21706:SF15">
    <property type="entry name" value="TRANSMEMBRANE PROTEIN 65"/>
    <property type="match status" value="1"/>
</dbReference>
<sequence length="271" mass="31210">MNKSFVKIISRHHRLFCTPSSSSIPPCSEAAEKKRPKKREFFTKKSILPHGIQNSDDAKVFSSQLLPGERKLIFDTLRKITADQYNEHKEVIKTEIHHEDVKRLWYLNFIPMFVFGILDEACLIIGGDAINHFFSVYNGMSMLASTAVANIMANLILQIPAENCSRYLNFMKPTLSSDQMNTVDYQKITFTAKIVGLWLGLLIGLIPLVFVDDMIDNRSDIISKNNWIESFNHRFRSQQYNEYIDLNEDKLENSGDKLPDKDHNFNADDVE</sequence>
<keyword evidence="4 5" id="KW-0472">Membrane</keyword>
<evidence type="ECO:0000256" key="3">
    <source>
        <dbReference type="ARBA" id="ARBA00022989"/>
    </source>
</evidence>
<evidence type="ECO:0000256" key="4">
    <source>
        <dbReference type="ARBA" id="ARBA00023136"/>
    </source>
</evidence>
<dbReference type="GO" id="GO:0016020">
    <property type="term" value="C:membrane"/>
    <property type="evidence" value="ECO:0007669"/>
    <property type="project" value="UniProtKB-SubCell"/>
</dbReference>
<dbReference type="Pfam" id="PF10507">
    <property type="entry name" value="TMEM65"/>
    <property type="match status" value="1"/>
</dbReference>
<feature type="transmembrane region" description="Helical" evidence="5">
    <location>
        <begin position="139"/>
        <end position="157"/>
    </location>
</feature>
<dbReference type="Proteomes" id="UP001152747">
    <property type="component" value="Unassembled WGS sequence"/>
</dbReference>
<dbReference type="InterPro" id="IPR019537">
    <property type="entry name" value="TMEM65"/>
</dbReference>
<dbReference type="PANTHER" id="PTHR21706">
    <property type="entry name" value="TRANSMEMBRANE PROTEIN 65"/>
    <property type="match status" value="1"/>
</dbReference>
<dbReference type="GO" id="GO:0005739">
    <property type="term" value="C:mitochondrion"/>
    <property type="evidence" value="ECO:0007669"/>
    <property type="project" value="TreeGrafter"/>
</dbReference>
<feature type="transmembrane region" description="Helical" evidence="5">
    <location>
        <begin position="190"/>
        <end position="210"/>
    </location>
</feature>